<evidence type="ECO:0000259" key="3">
    <source>
        <dbReference type="Pfam" id="PF12776"/>
    </source>
</evidence>
<sequence length="344" mass="39792">MEGPKKCPLVALLASMEGPKPLLAPMEGPKQRKFWSDEMIKVLLDKCIEEMNSTGMNGTSLHKQSWARLGRVFKEKFNIDFNQKDIKNGFDNLKAKYVGWLYLKNKTGNLYNPDTKMFNLTLEEWEEFKKVCVGVVGSLDGTLIHARVPINKQHLYRGRGKGDCYQNVLAICDFNMMFTFLVAGWEDKYYLCDAAYAHTRGFMAPYRNVRYWLGDFRRRRPLNGKEKFNHSHVKLRNVIERAYGVLKARFPILKRMTPFSLTTQRNITIACFALHNFIRKDGLDDELFSTYDQLNVQLDNENVLVEDDGGVEEDQVVQPQGNASDREYMTNLRDQIAQQLMQSG</sequence>
<protein>
    <submittedName>
        <fullName evidence="5">Nuclease HARBI1</fullName>
    </submittedName>
</protein>
<dbReference type="Proteomes" id="UP001151760">
    <property type="component" value="Unassembled WGS sequence"/>
</dbReference>
<evidence type="ECO:0000256" key="1">
    <source>
        <dbReference type="ARBA" id="ARBA00001968"/>
    </source>
</evidence>
<organism evidence="5 6">
    <name type="scientific">Tanacetum coccineum</name>
    <dbReference type="NCBI Taxonomy" id="301880"/>
    <lineage>
        <taxon>Eukaryota</taxon>
        <taxon>Viridiplantae</taxon>
        <taxon>Streptophyta</taxon>
        <taxon>Embryophyta</taxon>
        <taxon>Tracheophyta</taxon>
        <taxon>Spermatophyta</taxon>
        <taxon>Magnoliopsida</taxon>
        <taxon>eudicotyledons</taxon>
        <taxon>Gunneridae</taxon>
        <taxon>Pentapetalae</taxon>
        <taxon>asterids</taxon>
        <taxon>campanulids</taxon>
        <taxon>Asterales</taxon>
        <taxon>Asteraceae</taxon>
        <taxon>Asteroideae</taxon>
        <taxon>Anthemideae</taxon>
        <taxon>Anthemidinae</taxon>
        <taxon>Tanacetum</taxon>
    </lineage>
</organism>
<gene>
    <name evidence="5" type="ORF">Tco_0909051</name>
</gene>
<feature type="domain" description="DDE Tnp4" evidence="4">
    <location>
        <begin position="188"/>
        <end position="276"/>
    </location>
</feature>
<reference evidence="5" key="1">
    <citation type="journal article" date="2022" name="Int. J. Mol. Sci.">
        <title>Draft Genome of Tanacetum Coccineum: Genomic Comparison of Closely Related Tanacetum-Family Plants.</title>
        <authorList>
            <person name="Yamashiro T."/>
            <person name="Shiraishi A."/>
            <person name="Nakayama K."/>
            <person name="Satake H."/>
        </authorList>
    </citation>
    <scope>NUCLEOTIDE SEQUENCE</scope>
</reference>
<evidence type="ECO:0000259" key="4">
    <source>
        <dbReference type="Pfam" id="PF13359"/>
    </source>
</evidence>
<dbReference type="Pfam" id="PF13359">
    <property type="entry name" value="DDE_Tnp_4"/>
    <property type="match status" value="1"/>
</dbReference>
<feature type="domain" description="Myb/SANT-like" evidence="3">
    <location>
        <begin position="35"/>
        <end position="127"/>
    </location>
</feature>
<dbReference type="Pfam" id="PF12776">
    <property type="entry name" value="Myb_DNA-bind_3"/>
    <property type="match status" value="1"/>
</dbReference>
<evidence type="ECO:0000313" key="6">
    <source>
        <dbReference type="Proteomes" id="UP001151760"/>
    </source>
</evidence>
<accession>A0ABQ5CNV8</accession>
<comment type="caution">
    <text evidence="5">The sequence shown here is derived from an EMBL/GenBank/DDBJ whole genome shotgun (WGS) entry which is preliminary data.</text>
</comment>
<evidence type="ECO:0000313" key="5">
    <source>
        <dbReference type="EMBL" id="GJT28776.1"/>
    </source>
</evidence>
<dbReference type="PANTHER" id="PTHR31704">
    <property type="entry name" value="MYB/SANT-LIKE DNA-BINDING DOMAIN PROTEIN-RELATED"/>
    <property type="match status" value="1"/>
</dbReference>
<comment type="cofactor">
    <cofactor evidence="1">
        <name>a divalent metal cation</name>
        <dbReference type="ChEBI" id="CHEBI:60240"/>
    </cofactor>
</comment>
<dbReference type="PANTHER" id="PTHR31704:SF40">
    <property type="entry name" value="MYB_SANT-LIKE DOMAIN-CONTAINING PROTEIN"/>
    <property type="match status" value="1"/>
</dbReference>
<evidence type="ECO:0000256" key="2">
    <source>
        <dbReference type="ARBA" id="ARBA00022723"/>
    </source>
</evidence>
<proteinExistence type="predicted"/>
<dbReference type="InterPro" id="IPR027806">
    <property type="entry name" value="HARBI1_dom"/>
</dbReference>
<name>A0ABQ5CNV8_9ASTR</name>
<keyword evidence="6" id="KW-1185">Reference proteome</keyword>
<dbReference type="InterPro" id="IPR024752">
    <property type="entry name" value="Myb/SANT-like_dom"/>
</dbReference>
<dbReference type="EMBL" id="BQNB010014488">
    <property type="protein sequence ID" value="GJT28776.1"/>
    <property type="molecule type" value="Genomic_DNA"/>
</dbReference>
<reference evidence="5" key="2">
    <citation type="submission" date="2022-01" db="EMBL/GenBank/DDBJ databases">
        <authorList>
            <person name="Yamashiro T."/>
            <person name="Shiraishi A."/>
            <person name="Satake H."/>
            <person name="Nakayama K."/>
        </authorList>
    </citation>
    <scope>NUCLEOTIDE SEQUENCE</scope>
</reference>
<keyword evidence="2" id="KW-0479">Metal-binding</keyword>